<feature type="chain" id="PRO_5030975405" evidence="2">
    <location>
        <begin position="26"/>
        <end position="423"/>
    </location>
</feature>
<gene>
    <name evidence="3" type="ORF">LAMO00422_LOCUS17456</name>
</gene>
<sequence>MVATPPWSLYLAALFTVFLLSSGSGRRAIFLETGSRFAVRPVVPMSVTALACHQRDPRGVTSLSCHAESKGTKKERKEKPKPRIISKISFFDVWKQKEGVEWSIRYRGQLRDDPLHTKPIKVLAVCQIRNVTKILSDPLSYTTNFQLENVEQEFGFVDMSRVSVKQITDVDHPDKVAEEIGSYEPEVLLIDSFLSPWPGEIIMNALMRAAKRHGYKRPQYILGIGDVALDNRLLIANGADGYIKKSVLYGWEQWPKLDFPITTLTKNRTKYGQTKEYASLIKEQKESFLAFVKGMEESGELEPFRDVLGFQYLRNHPQIKNITRHVPLLDLENTYYDYIGIHRIPTYPNGSTISEPEDIEGFGRFYANGTVDRTYQPPSKEEQDEETEREMGRKREERQKRMKEIEEAERKKRVKEENMKNYP</sequence>
<dbReference type="EMBL" id="HBEM01025742">
    <property type="protein sequence ID" value="CAD8458505.1"/>
    <property type="molecule type" value="Transcribed_RNA"/>
</dbReference>
<feature type="compositionally biased region" description="Basic and acidic residues" evidence="1">
    <location>
        <begin position="389"/>
        <end position="423"/>
    </location>
</feature>
<protein>
    <submittedName>
        <fullName evidence="3">Uncharacterized protein</fullName>
    </submittedName>
</protein>
<evidence type="ECO:0000256" key="2">
    <source>
        <dbReference type="SAM" id="SignalP"/>
    </source>
</evidence>
<feature type="signal peptide" evidence="2">
    <location>
        <begin position="1"/>
        <end position="25"/>
    </location>
</feature>
<proteinExistence type="predicted"/>
<evidence type="ECO:0000256" key="1">
    <source>
        <dbReference type="SAM" id="MobiDB-lite"/>
    </source>
</evidence>
<reference evidence="3" key="1">
    <citation type="submission" date="2021-01" db="EMBL/GenBank/DDBJ databases">
        <authorList>
            <person name="Corre E."/>
            <person name="Pelletier E."/>
            <person name="Niang G."/>
            <person name="Scheremetjew M."/>
            <person name="Finn R."/>
            <person name="Kale V."/>
            <person name="Holt S."/>
            <person name="Cochrane G."/>
            <person name="Meng A."/>
            <person name="Brown T."/>
            <person name="Cohen L."/>
        </authorList>
    </citation>
    <scope>NUCLEOTIDE SEQUENCE</scope>
    <source>
        <strain evidence="3">CCMP2058</strain>
    </source>
</reference>
<dbReference type="AlphaFoldDB" id="A0A7S0DN95"/>
<feature type="region of interest" description="Disordered" evidence="1">
    <location>
        <begin position="368"/>
        <end position="423"/>
    </location>
</feature>
<organism evidence="3">
    <name type="scientific">Amorphochlora amoebiformis</name>
    <dbReference type="NCBI Taxonomy" id="1561963"/>
    <lineage>
        <taxon>Eukaryota</taxon>
        <taxon>Sar</taxon>
        <taxon>Rhizaria</taxon>
        <taxon>Cercozoa</taxon>
        <taxon>Chlorarachniophyceae</taxon>
        <taxon>Amorphochlora</taxon>
    </lineage>
</organism>
<accession>A0A7S0DN95</accession>
<keyword evidence="2" id="KW-0732">Signal</keyword>
<name>A0A7S0DN95_9EUKA</name>
<evidence type="ECO:0000313" key="3">
    <source>
        <dbReference type="EMBL" id="CAD8458505.1"/>
    </source>
</evidence>